<accession>A0A2U3EF30</accession>
<dbReference type="AlphaFoldDB" id="A0A2U3EF30"/>
<evidence type="ECO:0000256" key="1">
    <source>
        <dbReference type="SAM" id="MobiDB-lite"/>
    </source>
</evidence>
<evidence type="ECO:0000313" key="2">
    <source>
        <dbReference type="EMBL" id="PWI73118.1"/>
    </source>
</evidence>
<reference evidence="2 3" key="1">
    <citation type="journal article" date="2016" name="Front. Microbiol.">
        <title>Genome and transcriptome sequences reveal the specific parasitism of the nematophagous Purpureocillium lilacinum 36-1.</title>
        <authorList>
            <person name="Xie J."/>
            <person name="Li S."/>
            <person name="Mo C."/>
            <person name="Xiao X."/>
            <person name="Peng D."/>
            <person name="Wang G."/>
            <person name="Xiao Y."/>
        </authorList>
    </citation>
    <scope>NUCLEOTIDE SEQUENCE [LARGE SCALE GENOMIC DNA]</scope>
    <source>
        <strain evidence="2 3">36-1</strain>
    </source>
</reference>
<protein>
    <submittedName>
        <fullName evidence="2">Uncharacterized protein</fullName>
    </submittedName>
</protein>
<name>A0A2U3EF30_PURLI</name>
<feature type="compositionally biased region" description="Basic and acidic residues" evidence="1">
    <location>
        <begin position="55"/>
        <end position="76"/>
    </location>
</feature>
<dbReference type="Proteomes" id="UP000245956">
    <property type="component" value="Unassembled WGS sequence"/>
</dbReference>
<sequence>MLLRLSADQALPFTHSPPSLGGGRPTRRHTAAASPVILPRAKLSITTRAWTLDALEGRRETPDEPSKEAERDNSLRQRDETGLKMLCSRDVCSILLWTAGWVGKVGTQAGNLERGRALARTGFVPMLLVRGGLSRDAPRPETQVPVCLVAPREPPPGRSRDDTPVVRVAQSRGRHGAWVPARGNKGGGLRALGESAIKGAGAPPRPACLPRRMELVTNLARSRRDR</sequence>
<feature type="region of interest" description="Disordered" evidence="1">
    <location>
        <begin position="13"/>
        <end position="32"/>
    </location>
</feature>
<organism evidence="2 3">
    <name type="scientific">Purpureocillium lilacinum</name>
    <name type="common">Paecilomyces lilacinus</name>
    <dbReference type="NCBI Taxonomy" id="33203"/>
    <lineage>
        <taxon>Eukaryota</taxon>
        <taxon>Fungi</taxon>
        <taxon>Dikarya</taxon>
        <taxon>Ascomycota</taxon>
        <taxon>Pezizomycotina</taxon>
        <taxon>Sordariomycetes</taxon>
        <taxon>Hypocreomycetidae</taxon>
        <taxon>Hypocreales</taxon>
        <taxon>Ophiocordycipitaceae</taxon>
        <taxon>Purpureocillium</taxon>
    </lineage>
</organism>
<gene>
    <name evidence="2" type="ORF">PCL_10133</name>
</gene>
<proteinExistence type="predicted"/>
<feature type="region of interest" description="Disordered" evidence="1">
    <location>
        <begin position="54"/>
        <end position="76"/>
    </location>
</feature>
<comment type="caution">
    <text evidence="2">The sequence shown here is derived from an EMBL/GenBank/DDBJ whole genome shotgun (WGS) entry which is preliminary data.</text>
</comment>
<dbReference type="EMBL" id="LCWV01000005">
    <property type="protein sequence ID" value="PWI73118.1"/>
    <property type="molecule type" value="Genomic_DNA"/>
</dbReference>
<evidence type="ECO:0000313" key="3">
    <source>
        <dbReference type="Proteomes" id="UP000245956"/>
    </source>
</evidence>